<name>A0A6A0GVP1_HYAAZ</name>
<dbReference type="Proteomes" id="UP000711488">
    <property type="component" value="Unassembled WGS sequence"/>
</dbReference>
<dbReference type="EMBL" id="JQDR03014010">
    <property type="protein sequence ID" value="KAA0188800.1"/>
    <property type="molecule type" value="Genomic_DNA"/>
</dbReference>
<gene>
    <name evidence="2" type="ORF">HAZT_HAZT008992</name>
</gene>
<sequence length="156" mass="17784">MRQHVLEKSLLQHSVSCQSRKLGGGNLGGGYEGIKRATGPTPSKTAPLKSKTGEVLADQEGQMRRWTEHYLELKLDGFHMRCFRRILEIKWQDRVHNSVVLERSNMISLLSVLSERRLKWLGHVSGMGKGRIPKDLLYGELAEARRKTGRPKLRLN</sequence>
<accession>A0A6A0GVP1</accession>
<dbReference type="PANTHER" id="PTHR47027:SF20">
    <property type="entry name" value="REVERSE TRANSCRIPTASE-LIKE PROTEIN WITH RNA-DIRECTED DNA POLYMERASE DOMAIN"/>
    <property type="match status" value="1"/>
</dbReference>
<reference evidence="2" key="3">
    <citation type="submission" date="2019-06" db="EMBL/GenBank/DDBJ databases">
        <authorList>
            <person name="Poynton C."/>
            <person name="Hasenbein S."/>
            <person name="Benoit J.B."/>
            <person name="Sepulveda M.S."/>
            <person name="Poelchau M.F."/>
            <person name="Murali S.C."/>
            <person name="Chen S."/>
            <person name="Glastad K.M."/>
            <person name="Werren J.H."/>
            <person name="Vineis J.H."/>
            <person name="Bowen J.L."/>
            <person name="Friedrich M."/>
            <person name="Jones J."/>
            <person name="Robertson H.M."/>
            <person name="Feyereisen R."/>
            <person name="Mechler-Hickson A."/>
            <person name="Mathers N."/>
            <person name="Lee C.E."/>
            <person name="Colbourne J.K."/>
            <person name="Biales A."/>
            <person name="Johnston J.S."/>
            <person name="Wellborn G.A."/>
            <person name="Rosendale A.J."/>
            <person name="Cridge A.G."/>
            <person name="Munoz-Torres M.C."/>
            <person name="Bain P.A."/>
            <person name="Manny A.R."/>
            <person name="Major K.M."/>
            <person name="Lambert F.N."/>
            <person name="Vulpe C.D."/>
            <person name="Tuck P."/>
            <person name="Blalock B.J."/>
            <person name="Lin Y.-Y."/>
            <person name="Smith M.E."/>
            <person name="Ochoa-Acuna H."/>
            <person name="Chen M.-J.M."/>
            <person name="Childers C.P."/>
            <person name="Qu J."/>
            <person name="Dugan S."/>
            <person name="Lee S.L."/>
            <person name="Chao H."/>
            <person name="Dinh H."/>
            <person name="Han Y."/>
            <person name="Doddapaneni H."/>
            <person name="Worley K.C."/>
            <person name="Muzny D.M."/>
            <person name="Gibbs R.A."/>
            <person name="Richards S."/>
        </authorList>
    </citation>
    <scope>NUCLEOTIDE SEQUENCE</scope>
    <source>
        <strain evidence="2">HAZT.00-mixed</strain>
        <tissue evidence="2">Whole organism</tissue>
    </source>
</reference>
<dbReference type="AlphaFoldDB" id="A0A6A0GVP1"/>
<feature type="region of interest" description="Disordered" evidence="1">
    <location>
        <begin position="31"/>
        <end position="50"/>
    </location>
</feature>
<protein>
    <submittedName>
        <fullName evidence="2">Uncharacterized protein</fullName>
    </submittedName>
</protein>
<organism evidence="2">
    <name type="scientific">Hyalella azteca</name>
    <name type="common">Amphipod</name>
    <dbReference type="NCBI Taxonomy" id="294128"/>
    <lineage>
        <taxon>Eukaryota</taxon>
        <taxon>Metazoa</taxon>
        <taxon>Ecdysozoa</taxon>
        <taxon>Arthropoda</taxon>
        <taxon>Crustacea</taxon>
        <taxon>Multicrustacea</taxon>
        <taxon>Malacostraca</taxon>
        <taxon>Eumalacostraca</taxon>
        <taxon>Peracarida</taxon>
        <taxon>Amphipoda</taxon>
        <taxon>Senticaudata</taxon>
        <taxon>Talitrida</taxon>
        <taxon>Talitroidea</taxon>
        <taxon>Hyalellidae</taxon>
        <taxon>Hyalella</taxon>
    </lineage>
</organism>
<reference evidence="2" key="2">
    <citation type="journal article" date="2018" name="Environ. Sci. Technol.">
        <title>The Toxicogenome of Hyalella azteca: A Model for Sediment Ecotoxicology and Evolutionary Toxicology.</title>
        <authorList>
            <person name="Poynton H.C."/>
            <person name="Hasenbein S."/>
            <person name="Benoit J.B."/>
            <person name="Sepulveda M.S."/>
            <person name="Poelchau M.F."/>
            <person name="Hughes D.S.T."/>
            <person name="Murali S.C."/>
            <person name="Chen S."/>
            <person name="Glastad K.M."/>
            <person name="Goodisman M.A.D."/>
            <person name="Werren J.H."/>
            <person name="Vineis J.H."/>
            <person name="Bowen J.L."/>
            <person name="Friedrich M."/>
            <person name="Jones J."/>
            <person name="Robertson H.M."/>
            <person name="Feyereisen R."/>
            <person name="Mechler-Hickson A."/>
            <person name="Mathers N."/>
            <person name="Lee C.E."/>
            <person name="Colbourne J.K."/>
            <person name="Biales A."/>
            <person name="Johnston J.S."/>
            <person name="Wellborn G.A."/>
            <person name="Rosendale A.J."/>
            <person name="Cridge A.G."/>
            <person name="Munoz-Torres M.C."/>
            <person name="Bain P.A."/>
            <person name="Manny A.R."/>
            <person name="Major K.M."/>
            <person name="Lambert F.N."/>
            <person name="Vulpe C.D."/>
            <person name="Tuck P."/>
            <person name="Blalock B.J."/>
            <person name="Lin Y.Y."/>
            <person name="Smith M.E."/>
            <person name="Ochoa-Acuna H."/>
            <person name="Chen M.M."/>
            <person name="Childers C.P."/>
            <person name="Qu J."/>
            <person name="Dugan S."/>
            <person name="Lee S.L."/>
            <person name="Chao H."/>
            <person name="Dinh H."/>
            <person name="Han Y."/>
            <person name="Doddapaneni H."/>
            <person name="Worley K.C."/>
            <person name="Muzny D.M."/>
            <person name="Gibbs R.A."/>
            <person name="Richards S."/>
        </authorList>
    </citation>
    <scope>NUCLEOTIDE SEQUENCE</scope>
    <source>
        <strain evidence="2">HAZT.00-mixed</strain>
        <tissue evidence="2">Whole organism</tissue>
    </source>
</reference>
<dbReference type="OrthoDB" id="6374566at2759"/>
<reference evidence="2" key="1">
    <citation type="submission" date="2014-08" db="EMBL/GenBank/DDBJ databases">
        <authorList>
            <person name="Murali S."/>
            <person name="Richards S."/>
            <person name="Bandaranaike D."/>
            <person name="Bellair M."/>
            <person name="Blankenburg K."/>
            <person name="Chao H."/>
            <person name="Dinh H."/>
            <person name="Doddapaneni H."/>
            <person name="Dugan-Rocha S."/>
            <person name="Elkadiri S."/>
            <person name="Gnanaolivu R."/>
            <person name="Hughes D."/>
            <person name="Lee S."/>
            <person name="Li M."/>
            <person name="Ming W."/>
            <person name="Munidasa M."/>
            <person name="Muniz J."/>
            <person name="Nguyen L."/>
            <person name="Osuji N."/>
            <person name="Pu L.-L."/>
            <person name="Puazo M."/>
            <person name="Skinner E."/>
            <person name="Qu C."/>
            <person name="Quiroz J."/>
            <person name="Raj R."/>
            <person name="Weissenberger G."/>
            <person name="Xin Y."/>
            <person name="Zou X."/>
            <person name="Han Y."/>
            <person name="Worley K."/>
            <person name="Muzny D."/>
            <person name="Gibbs R."/>
        </authorList>
    </citation>
    <scope>NUCLEOTIDE SEQUENCE</scope>
    <source>
        <strain evidence="2">HAZT.00-mixed</strain>
        <tissue evidence="2">Whole organism</tissue>
    </source>
</reference>
<dbReference type="PANTHER" id="PTHR47027">
    <property type="entry name" value="REVERSE TRANSCRIPTASE DOMAIN-CONTAINING PROTEIN"/>
    <property type="match status" value="1"/>
</dbReference>
<evidence type="ECO:0000256" key="1">
    <source>
        <dbReference type="SAM" id="MobiDB-lite"/>
    </source>
</evidence>
<proteinExistence type="predicted"/>
<comment type="caution">
    <text evidence="2">The sequence shown here is derived from an EMBL/GenBank/DDBJ whole genome shotgun (WGS) entry which is preliminary data.</text>
</comment>
<evidence type="ECO:0000313" key="2">
    <source>
        <dbReference type="EMBL" id="KAA0188800.1"/>
    </source>
</evidence>